<reference evidence="2 3" key="1">
    <citation type="submission" date="2020-08" db="EMBL/GenBank/DDBJ databases">
        <title>Genomic Encyclopedia of Type Strains, Phase IV (KMG-IV): sequencing the most valuable type-strain genomes for metagenomic binning, comparative biology and taxonomic classification.</title>
        <authorList>
            <person name="Goeker M."/>
        </authorList>
    </citation>
    <scope>NUCLEOTIDE SEQUENCE [LARGE SCALE GENOMIC DNA]</scope>
    <source>
        <strain evidence="2 3">DSM 22198</strain>
    </source>
</reference>
<dbReference type="RefSeq" id="WP_184799526.1">
    <property type="nucleotide sequence ID" value="NZ_JACIIZ010000004.1"/>
</dbReference>
<comment type="caution">
    <text evidence="2">The sequence shown here is derived from an EMBL/GenBank/DDBJ whole genome shotgun (WGS) entry which is preliminary data.</text>
</comment>
<keyword evidence="1" id="KW-0732">Signal</keyword>
<evidence type="ECO:0000313" key="3">
    <source>
        <dbReference type="Proteomes" id="UP000539175"/>
    </source>
</evidence>
<keyword evidence="3" id="KW-1185">Reference proteome</keyword>
<dbReference type="Proteomes" id="UP000539175">
    <property type="component" value="Unassembled WGS sequence"/>
</dbReference>
<accession>A0A7X0AY40</accession>
<evidence type="ECO:0000313" key="2">
    <source>
        <dbReference type="EMBL" id="MBB6251230.1"/>
    </source>
</evidence>
<proteinExistence type="predicted"/>
<dbReference type="AlphaFoldDB" id="A0A7X0AY40"/>
<sequence>MNLFRILVTCAVLALPATALADITPVGRMNVNVSPASGSVVTVLAPANNVGGAIIRNANMNIAGGQIVLIVSPTTPTSIKDGAILLMAESANTSTDGTAVLPREAYVPPGYGIYGLASTSVSVNSTIWVNFDVQQ</sequence>
<dbReference type="EMBL" id="JACIIZ010000004">
    <property type="protein sequence ID" value="MBB6251230.1"/>
    <property type="molecule type" value="Genomic_DNA"/>
</dbReference>
<evidence type="ECO:0000256" key="1">
    <source>
        <dbReference type="SAM" id="SignalP"/>
    </source>
</evidence>
<protein>
    <recommendedName>
        <fullName evidence="4">DUF4402 domain-containing protein</fullName>
    </recommendedName>
</protein>
<feature type="chain" id="PRO_5030529653" description="DUF4402 domain-containing protein" evidence="1">
    <location>
        <begin position="22"/>
        <end position="135"/>
    </location>
</feature>
<organism evidence="2 3">
    <name type="scientific">Nitrospirillum iridis</name>
    <dbReference type="NCBI Taxonomy" id="765888"/>
    <lineage>
        <taxon>Bacteria</taxon>
        <taxon>Pseudomonadati</taxon>
        <taxon>Pseudomonadota</taxon>
        <taxon>Alphaproteobacteria</taxon>
        <taxon>Rhodospirillales</taxon>
        <taxon>Azospirillaceae</taxon>
        <taxon>Nitrospirillum</taxon>
    </lineage>
</organism>
<gene>
    <name evidence="2" type="ORF">FHS74_001775</name>
</gene>
<name>A0A7X0AY40_9PROT</name>
<evidence type="ECO:0008006" key="4">
    <source>
        <dbReference type="Google" id="ProtNLM"/>
    </source>
</evidence>
<feature type="signal peptide" evidence="1">
    <location>
        <begin position="1"/>
        <end position="21"/>
    </location>
</feature>